<evidence type="ECO:0000259" key="5">
    <source>
        <dbReference type="PROSITE" id="PS50931"/>
    </source>
</evidence>
<keyword evidence="3" id="KW-0238">DNA-binding</keyword>
<accession>A0A926CZM3</accession>
<keyword evidence="7" id="KW-1185">Reference proteome</keyword>
<dbReference type="AlphaFoldDB" id="A0A926CZM3"/>
<dbReference type="PROSITE" id="PS50931">
    <property type="entry name" value="HTH_LYSR"/>
    <property type="match status" value="1"/>
</dbReference>
<dbReference type="Pfam" id="PF03466">
    <property type="entry name" value="LysR_substrate"/>
    <property type="match status" value="1"/>
</dbReference>
<dbReference type="CDD" id="cd05466">
    <property type="entry name" value="PBP2_LTTR_substrate"/>
    <property type="match status" value="1"/>
</dbReference>
<dbReference type="GO" id="GO:0003677">
    <property type="term" value="F:DNA binding"/>
    <property type="evidence" value="ECO:0007669"/>
    <property type="project" value="UniProtKB-KW"/>
</dbReference>
<evidence type="ECO:0000313" key="7">
    <source>
        <dbReference type="Proteomes" id="UP000654279"/>
    </source>
</evidence>
<organism evidence="6 7">
    <name type="scientific">Luoshenia tenuis</name>
    <dbReference type="NCBI Taxonomy" id="2763654"/>
    <lineage>
        <taxon>Bacteria</taxon>
        <taxon>Bacillati</taxon>
        <taxon>Bacillota</taxon>
        <taxon>Clostridia</taxon>
        <taxon>Christensenellales</taxon>
        <taxon>Christensenellaceae</taxon>
        <taxon>Luoshenia</taxon>
    </lineage>
</organism>
<reference evidence="6" key="1">
    <citation type="submission" date="2020-08" db="EMBL/GenBank/DDBJ databases">
        <title>Genome public.</title>
        <authorList>
            <person name="Liu C."/>
            <person name="Sun Q."/>
        </authorList>
    </citation>
    <scope>NUCLEOTIDE SEQUENCE</scope>
    <source>
        <strain evidence="6">NSJ-44</strain>
    </source>
</reference>
<dbReference type="Gene3D" id="1.10.10.10">
    <property type="entry name" value="Winged helix-like DNA-binding domain superfamily/Winged helix DNA-binding domain"/>
    <property type="match status" value="1"/>
</dbReference>
<comment type="similarity">
    <text evidence="1">Belongs to the LysR transcriptional regulatory family.</text>
</comment>
<dbReference type="GO" id="GO:0003700">
    <property type="term" value="F:DNA-binding transcription factor activity"/>
    <property type="evidence" value="ECO:0007669"/>
    <property type="project" value="InterPro"/>
</dbReference>
<dbReference type="InterPro" id="IPR050950">
    <property type="entry name" value="HTH-type_LysR_regulators"/>
</dbReference>
<dbReference type="FunFam" id="1.10.10.10:FF:000001">
    <property type="entry name" value="LysR family transcriptional regulator"/>
    <property type="match status" value="1"/>
</dbReference>
<evidence type="ECO:0000313" key="6">
    <source>
        <dbReference type="EMBL" id="MBC8528536.1"/>
    </source>
</evidence>
<dbReference type="SUPFAM" id="SSF46785">
    <property type="entry name" value="Winged helix' DNA-binding domain"/>
    <property type="match status" value="1"/>
</dbReference>
<dbReference type="InterPro" id="IPR036388">
    <property type="entry name" value="WH-like_DNA-bd_sf"/>
</dbReference>
<evidence type="ECO:0000256" key="1">
    <source>
        <dbReference type="ARBA" id="ARBA00009437"/>
    </source>
</evidence>
<feature type="domain" description="HTH lysR-type" evidence="5">
    <location>
        <begin position="1"/>
        <end position="58"/>
    </location>
</feature>
<dbReference type="GO" id="GO:0005829">
    <property type="term" value="C:cytosol"/>
    <property type="evidence" value="ECO:0007669"/>
    <property type="project" value="TreeGrafter"/>
</dbReference>
<evidence type="ECO:0000256" key="3">
    <source>
        <dbReference type="ARBA" id="ARBA00023125"/>
    </source>
</evidence>
<dbReference type="SUPFAM" id="SSF53850">
    <property type="entry name" value="Periplasmic binding protein-like II"/>
    <property type="match status" value="1"/>
</dbReference>
<dbReference type="Proteomes" id="UP000654279">
    <property type="component" value="Unassembled WGS sequence"/>
</dbReference>
<protein>
    <submittedName>
        <fullName evidence="6">LysR family transcriptional regulator</fullName>
    </submittedName>
</protein>
<comment type="caution">
    <text evidence="6">The sequence shown here is derived from an EMBL/GenBank/DDBJ whole genome shotgun (WGS) entry which is preliminary data.</text>
</comment>
<dbReference type="PANTHER" id="PTHR30419:SF28">
    <property type="entry name" value="HTH-TYPE TRANSCRIPTIONAL REGULATOR BSDA"/>
    <property type="match status" value="1"/>
</dbReference>
<dbReference type="PANTHER" id="PTHR30419">
    <property type="entry name" value="HTH-TYPE TRANSCRIPTIONAL REGULATOR YBHD"/>
    <property type="match status" value="1"/>
</dbReference>
<evidence type="ECO:0000256" key="2">
    <source>
        <dbReference type="ARBA" id="ARBA00023015"/>
    </source>
</evidence>
<dbReference type="EMBL" id="JACRSO010000001">
    <property type="protein sequence ID" value="MBC8528536.1"/>
    <property type="molecule type" value="Genomic_DNA"/>
</dbReference>
<dbReference type="PRINTS" id="PR00039">
    <property type="entry name" value="HTHLYSR"/>
</dbReference>
<evidence type="ECO:0000256" key="4">
    <source>
        <dbReference type="ARBA" id="ARBA00023163"/>
    </source>
</evidence>
<keyword evidence="2" id="KW-0805">Transcription regulation</keyword>
<dbReference type="InterPro" id="IPR000847">
    <property type="entry name" value="LysR_HTH_N"/>
</dbReference>
<dbReference type="InterPro" id="IPR036390">
    <property type="entry name" value="WH_DNA-bd_sf"/>
</dbReference>
<dbReference type="Pfam" id="PF00126">
    <property type="entry name" value="HTH_1"/>
    <property type="match status" value="1"/>
</dbReference>
<keyword evidence="4" id="KW-0804">Transcription</keyword>
<sequence>MDLKQLQYFVTIAEAGSITAAAKKLHLSQPPLSMQLKLLEEEMGTLLIERGPRSVTLTDAGRLLYRHAKQILTMADNALHDLADFNQGLRGTLRLGMVSSSVAPMLEHCIPLYHAQNPGIRFQIQEGTTFELLEILARNMIELAVVRTPFLDDGVVSHPLVPEPMAAAAKPAFFEGLPKGPLKACHLQGLPLIYYRRYETLLHAVMQARGVEADVLCLNDDARTTLLWAGAGLGVALLPLSACRNLTAELDVRPLDEVEWQISLAVIHRKGIALSRPARRFIETFESERQR</sequence>
<dbReference type="RefSeq" id="WP_249284527.1">
    <property type="nucleotide sequence ID" value="NZ_JACRSO010000001.1"/>
</dbReference>
<proteinExistence type="inferred from homology"/>
<dbReference type="Gene3D" id="3.40.190.290">
    <property type="match status" value="1"/>
</dbReference>
<name>A0A926CZM3_9FIRM</name>
<dbReference type="InterPro" id="IPR005119">
    <property type="entry name" value="LysR_subst-bd"/>
</dbReference>
<gene>
    <name evidence="6" type="ORF">H8699_03675</name>
</gene>